<dbReference type="PANTHER" id="PTHR35010">
    <property type="entry name" value="BLL4672 PROTEIN-RELATED"/>
    <property type="match status" value="1"/>
</dbReference>
<feature type="domain" description="HTH cro/C1-type" evidence="1">
    <location>
        <begin position="13"/>
        <end position="85"/>
    </location>
</feature>
<gene>
    <name evidence="2" type="ORF">KDA_54030</name>
</gene>
<dbReference type="SMART" id="SM00530">
    <property type="entry name" value="HTH_XRE"/>
    <property type="match status" value="1"/>
</dbReference>
<dbReference type="PANTHER" id="PTHR35010:SF3">
    <property type="entry name" value="BLL4873 PROTEIN"/>
    <property type="match status" value="1"/>
</dbReference>
<proteinExistence type="predicted"/>
<evidence type="ECO:0000313" key="2">
    <source>
        <dbReference type="EMBL" id="GCE29919.1"/>
    </source>
</evidence>
<organism evidence="2 3">
    <name type="scientific">Dictyobacter alpinus</name>
    <dbReference type="NCBI Taxonomy" id="2014873"/>
    <lineage>
        <taxon>Bacteria</taxon>
        <taxon>Bacillati</taxon>
        <taxon>Chloroflexota</taxon>
        <taxon>Ktedonobacteria</taxon>
        <taxon>Ktedonobacterales</taxon>
        <taxon>Dictyobacteraceae</taxon>
        <taxon>Dictyobacter</taxon>
    </lineage>
</organism>
<sequence length="282" mass="32282">MTSREQRVELASFLRARRSQLSPADVGLPRTARRKTAGLRREEVAQLASVGVTWYTWLEQGRDINVSIQVLDSLAQAYRLTPAEKAHLYLLAGQPSPEHPVPPQEYISPFLQRFLEHIGNNPAYITGRRWDVLAWNRAACQVIADFATMPVAERNIVRLIFTSEQYRYRSVDWEGVAQRVLAQLRANSGRYPDDAQLSALIADLQQRSPDFARWWSRHDVQERREGRKELIHPQLGSLVFDHDTFQIEDAPGLKMVVYLPANEETSSKLERLALSELKLPSI</sequence>
<accession>A0A402BF11</accession>
<dbReference type="InterPro" id="IPR001387">
    <property type="entry name" value="Cro/C1-type_HTH"/>
</dbReference>
<dbReference type="InterPro" id="IPR010982">
    <property type="entry name" value="Lambda_DNA-bd_dom_sf"/>
</dbReference>
<dbReference type="AlphaFoldDB" id="A0A402BF11"/>
<dbReference type="Pfam" id="PF17765">
    <property type="entry name" value="MLTR_LBD"/>
    <property type="match status" value="1"/>
</dbReference>
<dbReference type="Gene3D" id="1.10.260.40">
    <property type="entry name" value="lambda repressor-like DNA-binding domains"/>
    <property type="match status" value="1"/>
</dbReference>
<dbReference type="SUPFAM" id="SSF47413">
    <property type="entry name" value="lambda repressor-like DNA-binding domains"/>
    <property type="match status" value="1"/>
</dbReference>
<dbReference type="Proteomes" id="UP000287171">
    <property type="component" value="Unassembled WGS sequence"/>
</dbReference>
<keyword evidence="3" id="KW-1185">Reference proteome</keyword>
<name>A0A402BF11_9CHLR</name>
<dbReference type="EMBL" id="BIFT01000002">
    <property type="protein sequence ID" value="GCE29919.1"/>
    <property type="molecule type" value="Genomic_DNA"/>
</dbReference>
<dbReference type="Gene3D" id="3.30.450.180">
    <property type="match status" value="1"/>
</dbReference>
<protein>
    <submittedName>
        <fullName evidence="2">Transcriptional regulator</fullName>
    </submittedName>
</protein>
<evidence type="ECO:0000313" key="3">
    <source>
        <dbReference type="Proteomes" id="UP000287171"/>
    </source>
</evidence>
<reference evidence="3" key="1">
    <citation type="submission" date="2018-12" db="EMBL/GenBank/DDBJ databases">
        <title>Tengunoibacter tsumagoiensis gen. nov., sp. nov., Dictyobacter kobayashii sp. nov., D. alpinus sp. nov., and D. joshuensis sp. nov. and description of Dictyobacteraceae fam. nov. within the order Ktedonobacterales isolated from Tengu-no-mugimeshi.</title>
        <authorList>
            <person name="Wang C.M."/>
            <person name="Zheng Y."/>
            <person name="Sakai Y."/>
            <person name="Toyoda A."/>
            <person name="Minakuchi Y."/>
            <person name="Abe K."/>
            <person name="Yokota A."/>
            <person name="Yabe S."/>
        </authorList>
    </citation>
    <scope>NUCLEOTIDE SEQUENCE [LARGE SCALE GENOMIC DNA]</scope>
    <source>
        <strain evidence="3">Uno16</strain>
    </source>
</reference>
<evidence type="ECO:0000259" key="1">
    <source>
        <dbReference type="SMART" id="SM00530"/>
    </source>
</evidence>
<dbReference type="RefSeq" id="WP_126630099.1">
    <property type="nucleotide sequence ID" value="NZ_BIFT01000002.1"/>
</dbReference>
<dbReference type="GO" id="GO:0003677">
    <property type="term" value="F:DNA binding"/>
    <property type="evidence" value="ECO:0007669"/>
    <property type="project" value="InterPro"/>
</dbReference>
<comment type="caution">
    <text evidence="2">The sequence shown here is derived from an EMBL/GenBank/DDBJ whole genome shotgun (WGS) entry which is preliminary data.</text>
</comment>
<dbReference type="CDD" id="cd00093">
    <property type="entry name" value="HTH_XRE"/>
    <property type="match status" value="1"/>
</dbReference>
<dbReference type="OrthoDB" id="5346389at2"/>
<dbReference type="InterPro" id="IPR041413">
    <property type="entry name" value="MLTR_LBD"/>
</dbReference>
<dbReference type="Pfam" id="PF13560">
    <property type="entry name" value="HTH_31"/>
    <property type="match status" value="1"/>
</dbReference>